<evidence type="ECO:0000313" key="2">
    <source>
        <dbReference type="Proteomes" id="UP001300012"/>
    </source>
</evidence>
<comment type="caution">
    <text evidence="1">The sequence shown here is derived from an EMBL/GenBank/DDBJ whole genome shotgun (WGS) entry which is preliminary data.</text>
</comment>
<name>A0ABT1YVJ0_9BACL</name>
<dbReference type="RefSeq" id="WP_258218443.1">
    <property type="nucleotide sequence ID" value="NZ_JANQBD010000066.1"/>
</dbReference>
<dbReference type="Proteomes" id="UP001300012">
    <property type="component" value="Unassembled WGS sequence"/>
</dbReference>
<dbReference type="EMBL" id="JANQBD010000066">
    <property type="protein sequence ID" value="MCR8636958.1"/>
    <property type="molecule type" value="Genomic_DNA"/>
</dbReference>
<evidence type="ECO:0008006" key="3">
    <source>
        <dbReference type="Google" id="ProtNLM"/>
    </source>
</evidence>
<evidence type="ECO:0000313" key="1">
    <source>
        <dbReference type="EMBL" id="MCR8636958.1"/>
    </source>
</evidence>
<protein>
    <recommendedName>
        <fullName evidence="3">HTH merR-type domain-containing protein</fullName>
    </recommendedName>
</protein>
<sequence>MDNDFQKFEKALTSKDIAAMIGIAESTVRKYAAALEDAGYPFTKDGDGEKAPRIFTESDAMVMRHLKELREKSNLPVEQAAQLISAKHPKGTLQIAASNAIAPITDYNTIINAIHERHDKRFDALEEKINGINKFNEVLLERLDERDDVIRVLQEALAVQKALAATTESTVQQQIQNAVDTALDRHNERLKSDKAEMITYMREQLATKQEIAAAVEEERNKSIWKRIFGK</sequence>
<keyword evidence="2" id="KW-1185">Reference proteome</keyword>
<organism evidence="1 2">
    <name type="scientific">Paenibacillus radicis</name>
    <name type="common">ex Xue et al. 2023</name>
    <dbReference type="NCBI Taxonomy" id="2972489"/>
    <lineage>
        <taxon>Bacteria</taxon>
        <taxon>Bacillati</taxon>
        <taxon>Bacillota</taxon>
        <taxon>Bacilli</taxon>
        <taxon>Bacillales</taxon>
        <taxon>Paenibacillaceae</taxon>
        <taxon>Paenibacillus</taxon>
    </lineage>
</organism>
<proteinExistence type="predicted"/>
<dbReference type="Gene3D" id="1.10.1660.10">
    <property type="match status" value="1"/>
</dbReference>
<reference evidence="1 2" key="1">
    <citation type="submission" date="2022-08" db="EMBL/GenBank/DDBJ databases">
        <title>Paenibacillus endoradicis sp. nov., Paenibacillus radicibacter sp. nov and Paenibacillus pararadicis sp. nov., three cold-adapted plant growth-promoting bacteria isolated from root of Larix gmelinii in Great Khingan.</title>
        <authorList>
            <person name="Xue H."/>
        </authorList>
    </citation>
    <scope>NUCLEOTIDE SEQUENCE [LARGE SCALE GENOMIC DNA]</scope>
    <source>
        <strain evidence="1 2">N5-1-1-5</strain>
    </source>
</reference>
<accession>A0ABT1YVJ0</accession>
<gene>
    <name evidence="1" type="ORF">NV381_38020</name>
</gene>